<comment type="caution">
    <text evidence="1">The sequence shown here is derived from an EMBL/GenBank/DDBJ whole genome shotgun (WGS) entry which is preliminary data.</text>
</comment>
<dbReference type="Gene3D" id="3.40.630.10">
    <property type="entry name" value="Zn peptidases"/>
    <property type="match status" value="1"/>
</dbReference>
<protein>
    <recommendedName>
        <fullName evidence="3">M20/M25/M40 family metallo-hydrolase</fullName>
    </recommendedName>
</protein>
<dbReference type="PANTHER" id="PTHR43808">
    <property type="entry name" value="ACETYLORNITHINE DEACETYLASE"/>
    <property type="match status" value="1"/>
</dbReference>
<sequence>MKWQTKEQLIQLLSSLVAVPSISETAGEIAVAENIHNQLSSLDYFKRNKEFLTLHPTHDGRKFLTAFVKKKNATKTVILLSHFDVVDIEDYGNFKHLAFQMEELTNAMKEKKHNFDNVVQEDIENSEEEWLFGRGSMDMKAGVALQMAMIERAAAGEFEGNLLMVSVPDEEVNSVGMLSAVPVLKQMKEQYNLEFVACLNSEPMFKNHPKDTNKYIYTGSVGKLLPSFFCLGAETHVGEPYSGLNSNFMVSKITNFFELNTDFCEFVDGEMTPPPTNLIQKDFKEKYSVQTPHSSVTMINLIYMKRKLKEITEKLLSSVKEVATSIEEHYTKSAESVLTNPKKVSVNVFTYDELLQYAISLHGKEEIERRQNYLITNRGNDGDRDFSAKLVQDLAFLCKDKAPMIVMFYSPPFYPAVSSMENEFIQSVANKTVTNFKEKFGVNVVKQNYFAGLSDLSFVQLKETDEDILQVTNNTPLFNKGYSLPVKEIQELNIPVINIGPFGRDPHQRTERLETNYSFEKLPIVLKDSIKDLLSKLK</sequence>
<dbReference type="SUPFAM" id="SSF53187">
    <property type="entry name" value="Zn-dependent exopeptidases"/>
    <property type="match status" value="1"/>
</dbReference>
<dbReference type="PIRSF" id="PIRSF010386">
    <property type="entry name" value="RocB"/>
    <property type="match status" value="1"/>
</dbReference>
<gene>
    <name evidence="1" type="ORF">CIB95_12975</name>
</gene>
<reference evidence="2" key="1">
    <citation type="submission" date="2017-08" db="EMBL/GenBank/DDBJ databases">
        <authorList>
            <person name="Huang Z."/>
        </authorList>
    </citation>
    <scope>NUCLEOTIDE SEQUENCE [LARGE SCALE GENOMIC DNA]</scope>
    <source>
        <strain evidence="2">SA5d-4</strain>
    </source>
</reference>
<dbReference type="InterPro" id="IPR050072">
    <property type="entry name" value="Peptidase_M20A"/>
</dbReference>
<dbReference type="InterPro" id="IPR012166">
    <property type="entry name" value="Uncharacterised_RocB"/>
</dbReference>
<name>A0A263BRX2_9BACI</name>
<organism evidence="1 2">
    <name type="scientific">Lottiidibacillus patelloidae</name>
    <dbReference type="NCBI Taxonomy" id="2670334"/>
    <lineage>
        <taxon>Bacteria</taxon>
        <taxon>Bacillati</taxon>
        <taxon>Bacillota</taxon>
        <taxon>Bacilli</taxon>
        <taxon>Bacillales</taxon>
        <taxon>Bacillaceae</taxon>
        <taxon>Lottiidibacillus</taxon>
    </lineage>
</organism>
<evidence type="ECO:0000313" key="1">
    <source>
        <dbReference type="EMBL" id="OZM56322.1"/>
    </source>
</evidence>
<dbReference type="AlphaFoldDB" id="A0A263BRX2"/>
<reference evidence="1 2" key="2">
    <citation type="submission" date="2017-09" db="EMBL/GenBank/DDBJ databases">
        <title>Bacillus patelloidae sp. nov., isolated from the intestinal tract of a marine limpet.</title>
        <authorList>
            <person name="Liu R."/>
            <person name="Dong C."/>
            <person name="Shao Z."/>
        </authorList>
    </citation>
    <scope>NUCLEOTIDE SEQUENCE [LARGE SCALE GENOMIC DNA]</scope>
    <source>
        <strain evidence="1 2">SA5d-4</strain>
    </source>
</reference>
<dbReference type="EMBL" id="NPIA01000007">
    <property type="protein sequence ID" value="OZM56322.1"/>
    <property type="molecule type" value="Genomic_DNA"/>
</dbReference>
<dbReference type="GO" id="GO:0016787">
    <property type="term" value="F:hydrolase activity"/>
    <property type="evidence" value="ECO:0007669"/>
    <property type="project" value="InterPro"/>
</dbReference>
<accession>A0A263BRX2</accession>
<proteinExistence type="predicted"/>
<dbReference type="Proteomes" id="UP000217083">
    <property type="component" value="Unassembled WGS sequence"/>
</dbReference>
<keyword evidence="2" id="KW-1185">Reference proteome</keyword>
<evidence type="ECO:0008006" key="3">
    <source>
        <dbReference type="Google" id="ProtNLM"/>
    </source>
</evidence>
<dbReference type="InterPro" id="IPR002933">
    <property type="entry name" value="Peptidase_M20"/>
</dbReference>
<dbReference type="RefSeq" id="WP_094925815.1">
    <property type="nucleotide sequence ID" value="NZ_NPIA01000007.1"/>
</dbReference>
<dbReference type="Pfam" id="PF01546">
    <property type="entry name" value="Peptidase_M20"/>
    <property type="match status" value="1"/>
</dbReference>
<dbReference type="PANTHER" id="PTHR43808:SF27">
    <property type="entry name" value="PROTEIN ROCB"/>
    <property type="match status" value="1"/>
</dbReference>
<evidence type="ECO:0000313" key="2">
    <source>
        <dbReference type="Proteomes" id="UP000217083"/>
    </source>
</evidence>